<proteinExistence type="predicted"/>
<protein>
    <submittedName>
        <fullName evidence="1">Uncharacterized protein</fullName>
    </submittedName>
</protein>
<dbReference type="AlphaFoldDB" id="A0A173TG93"/>
<evidence type="ECO:0000313" key="2">
    <source>
        <dbReference type="Proteomes" id="UP000095553"/>
    </source>
</evidence>
<organism evidence="1 2">
    <name type="scientific">Anaerostipes hadrus</name>
    <dbReference type="NCBI Taxonomy" id="649756"/>
    <lineage>
        <taxon>Bacteria</taxon>
        <taxon>Bacillati</taxon>
        <taxon>Bacillota</taxon>
        <taxon>Clostridia</taxon>
        <taxon>Lachnospirales</taxon>
        <taxon>Lachnospiraceae</taxon>
        <taxon>Anaerostipes</taxon>
    </lineage>
</organism>
<gene>
    <name evidence="1" type="ORF">ERS852571_01967</name>
</gene>
<accession>A0A173TG93</accession>
<name>A0A173TG93_ANAHA</name>
<reference evidence="1 2" key="1">
    <citation type="submission" date="2015-09" db="EMBL/GenBank/DDBJ databases">
        <authorList>
            <consortium name="Pathogen Informatics"/>
        </authorList>
    </citation>
    <scope>NUCLEOTIDE SEQUENCE [LARGE SCALE GENOMIC DNA]</scope>
    <source>
        <strain evidence="1 2">2789STDY5834959</strain>
    </source>
</reference>
<dbReference type="EMBL" id="CYXY01000011">
    <property type="protein sequence ID" value="CUN01186.1"/>
    <property type="molecule type" value="Genomic_DNA"/>
</dbReference>
<evidence type="ECO:0000313" key="1">
    <source>
        <dbReference type="EMBL" id="CUN01186.1"/>
    </source>
</evidence>
<sequence>MCNLSDLVEEEAREKALKEGHAKGRAKGRAEGIEEGKITTLVGLVADKILSVDEAAKRAGMAKKDFLKYLN</sequence>
<dbReference type="RefSeq" id="WP_055072977.1">
    <property type="nucleotide sequence ID" value="NZ_CYXY01000011.1"/>
</dbReference>
<dbReference type="Proteomes" id="UP000095553">
    <property type="component" value="Unassembled WGS sequence"/>
</dbReference>